<dbReference type="RefSeq" id="WP_311760764.1">
    <property type="nucleotide sequence ID" value="NZ_JAVRQI010000014.1"/>
</dbReference>
<proteinExistence type="predicted"/>
<reference evidence="2" key="1">
    <citation type="submission" date="2023-07" db="EMBL/GenBank/DDBJ databases">
        <title>Characterization of two Paracoccaceae strains isolated from Phycosphere and proposal of Xinfangfangia lacusdiani sp. nov.</title>
        <authorList>
            <person name="Deng Y."/>
            <person name="Zhang Y.Q."/>
        </authorList>
    </citation>
    <scope>NUCLEOTIDE SEQUENCE [LARGE SCALE GENOMIC DNA]</scope>
    <source>
        <strain evidence="2">CPCC 101403</strain>
    </source>
</reference>
<protein>
    <submittedName>
        <fullName evidence="1">Uncharacterized protein</fullName>
    </submittedName>
</protein>
<gene>
    <name evidence="1" type="ORF">RM190_17515</name>
</gene>
<evidence type="ECO:0000313" key="2">
    <source>
        <dbReference type="Proteomes" id="UP001251085"/>
    </source>
</evidence>
<comment type="caution">
    <text evidence="1">The sequence shown here is derived from an EMBL/GenBank/DDBJ whole genome shotgun (WGS) entry which is preliminary data.</text>
</comment>
<name>A0ABU3EHE5_9RHOB</name>
<sequence>MRTLHPLYPIIFARQRGTFSGAIPRPYALNPKKEGQIAKFIKDWKSAFDAGVKTGEPLKAKF</sequence>
<organism evidence="1 2">
    <name type="scientific">Paracoccus broussonetiae</name>
    <dbReference type="NCBI Taxonomy" id="3075834"/>
    <lineage>
        <taxon>Bacteria</taxon>
        <taxon>Pseudomonadati</taxon>
        <taxon>Pseudomonadota</taxon>
        <taxon>Alphaproteobacteria</taxon>
        <taxon>Rhodobacterales</taxon>
        <taxon>Paracoccaceae</taxon>
        <taxon>Paracoccus</taxon>
    </lineage>
</organism>
<evidence type="ECO:0000313" key="1">
    <source>
        <dbReference type="EMBL" id="MDT1063673.1"/>
    </source>
</evidence>
<accession>A0ABU3EHE5</accession>
<dbReference type="Proteomes" id="UP001251085">
    <property type="component" value="Unassembled WGS sequence"/>
</dbReference>
<keyword evidence="2" id="KW-1185">Reference proteome</keyword>
<dbReference type="EMBL" id="JAVRQI010000014">
    <property type="protein sequence ID" value="MDT1063673.1"/>
    <property type="molecule type" value="Genomic_DNA"/>
</dbReference>